<evidence type="ECO:0000313" key="1">
    <source>
        <dbReference type="EMBL" id="KAI4372626.1"/>
    </source>
</evidence>
<proteinExistence type="predicted"/>
<accession>A0ACB9R2Y5</accession>
<dbReference type="EMBL" id="CM042883">
    <property type="protein sequence ID" value="KAI4372626.1"/>
    <property type="molecule type" value="Genomic_DNA"/>
</dbReference>
<comment type="caution">
    <text evidence="1">The sequence shown here is derived from an EMBL/GenBank/DDBJ whole genome shotgun (WGS) entry which is preliminary data.</text>
</comment>
<gene>
    <name evidence="1" type="ORF">MLD38_010833</name>
</gene>
<dbReference type="Proteomes" id="UP001057402">
    <property type="component" value="Chromosome 4"/>
</dbReference>
<reference evidence="2" key="1">
    <citation type="journal article" date="2023" name="Front. Plant Sci.">
        <title>Chromosomal-level genome assembly of Melastoma candidum provides insights into trichome evolution.</title>
        <authorList>
            <person name="Zhong Y."/>
            <person name="Wu W."/>
            <person name="Sun C."/>
            <person name="Zou P."/>
            <person name="Liu Y."/>
            <person name="Dai S."/>
            <person name="Zhou R."/>
        </authorList>
    </citation>
    <scope>NUCLEOTIDE SEQUENCE [LARGE SCALE GENOMIC DNA]</scope>
</reference>
<protein>
    <submittedName>
        <fullName evidence="1">Uncharacterized protein</fullName>
    </submittedName>
</protein>
<sequence>MHRGGDIGGLRLLPMLLMSTATLLPGCAALTGKTRKKRKGNNMKEMREADPAAAAEVAVSISLGSSSNIPPLLVPLISRGVLAVCGGMWWRR</sequence>
<evidence type="ECO:0000313" key="2">
    <source>
        <dbReference type="Proteomes" id="UP001057402"/>
    </source>
</evidence>
<name>A0ACB9R2Y5_9MYRT</name>
<organism evidence="1 2">
    <name type="scientific">Melastoma candidum</name>
    <dbReference type="NCBI Taxonomy" id="119954"/>
    <lineage>
        <taxon>Eukaryota</taxon>
        <taxon>Viridiplantae</taxon>
        <taxon>Streptophyta</taxon>
        <taxon>Embryophyta</taxon>
        <taxon>Tracheophyta</taxon>
        <taxon>Spermatophyta</taxon>
        <taxon>Magnoliopsida</taxon>
        <taxon>eudicotyledons</taxon>
        <taxon>Gunneridae</taxon>
        <taxon>Pentapetalae</taxon>
        <taxon>rosids</taxon>
        <taxon>malvids</taxon>
        <taxon>Myrtales</taxon>
        <taxon>Melastomataceae</taxon>
        <taxon>Melastomatoideae</taxon>
        <taxon>Melastomateae</taxon>
        <taxon>Melastoma</taxon>
    </lineage>
</organism>
<keyword evidence="2" id="KW-1185">Reference proteome</keyword>